<evidence type="ECO:0000256" key="1">
    <source>
        <dbReference type="SAM" id="Phobius"/>
    </source>
</evidence>
<dbReference type="EMBL" id="JAKKPZ010000255">
    <property type="protein sequence ID" value="KAI1697700.1"/>
    <property type="molecule type" value="Genomic_DNA"/>
</dbReference>
<organism evidence="2 3">
    <name type="scientific">Ditylenchus destructor</name>
    <dbReference type="NCBI Taxonomy" id="166010"/>
    <lineage>
        <taxon>Eukaryota</taxon>
        <taxon>Metazoa</taxon>
        <taxon>Ecdysozoa</taxon>
        <taxon>Nematoda</taxon>
        <taxon>Chromadorea</taxon>
        <taxon>Rhabditida</taxon>
        <taxon>Tylenchina</taxon>
        <taxon>Tylenchomorpha</taxon>
        <taxon>Sphaerularioidea</taxon>
        <taxon>Anguinidae</taxon>
        <taxon>Anguininae</taxon>
        <taxon>Ditylenchus</taxon>
    </lineage>
</organism>
<keyword evidence="1" id="KW-1133">Transmembrane helix</keyword>
<feature type="transmembrane region" description="Helical" evidence="1">
    <location>
        <begin position="56"/>
        <end position="77"/>
    </location>
</feature>
<reference evidence="2" key="1">
    <citation type="submission" date="2022-01" db="EMBL/GenBank/DDBJ databases">
        <title>Genome Sequence Resource for Two Populations of Ditylenchus destructor, the Migratory Endoparasitic Phytonematode.</title>
        <authorList>
            <person name="Zhang H."/>
            <person name="Lin R."/>
            <person name="Xie B."/>
        </authorList>
    </citation>
    <scope>NUCLEOTIDE SEQUENCE</scope>
    <source>
        <strain evidence="2">BazhouSP</strain>
    </source>
</reference>
<sequence length="198" mass="21686">MLSIDAMLDLCLGVSAIVAQPVGLTGEGFIVAEMNGFFAGQSPLFDSLAKSAEANILITIVTVAYSAAAFMVIMGFCQVRDEFQPMGLHVLDLNNWLNRKNGYVLGGHIKEWKVIAHVTLWTTTSCASTCIVIWCEKRINKIFKPLGHMSHGNAQSILWLSTYSSTAYSSTTYSSTGLFINRSIHQPVYSSNGLFINH</sequence>
<dbReference type="Proteomes" id="UP001201812">
    <property type="component" value="Unassembled WGS sequence"/>
</dbReference>
<protein>
    <submittedName>
        <fullName evidence="2">Uncharacterized protein</fullName>
    </submittedName>
</protein>
<proteinExistence type="predicted"/>
<gene>
    <name evidence="2" type="ORF">DdX_18358</name>
</gene>
<dbReference type="AlphaFoldDB" id="A0AAD4QSW7"/>
<keyword evidence="1" id="KW-0472">Membrane</keyword>
<name>A0AAD4QSW7_9BILA</name>
<evidence type="ECO:0000313" key="2">
    <source>
        <dbReference type="EMBL" id="KAI1697700.1"/>
    </source>
</evidence>
<keyword evidence="3" id="KW-1185">Reference proteome</keyword>
<keyword evidence="1" id="KW-0812">Transmembrane</keyword>
<comment type="caution">
    <text evidence="2">The sequence shown here is derived from an EMBL/GenBank/DDBJ whole genome shotgun (WGS) entry which is preliminary data.</text>
</comment>
<accession>A0AAD4QSW7</accession>
<evidence type="ECO:0000313" key="3">
    <source>
        <dbReference type="Proteomes" id="UP001201812"/>
    </source>
</evidence>